<organism evidence="1">
    <name type="scientific">Arundo donax</name>
    <name type="common">Giant reed</name>
    <name type="synonym">Donax arundinaceus</name>
    <dbReference type="NCBI Taxonomy" id="35708"/>
    <lineage>
        <taxon>Eukaryota</taxon>
        <taxon>Viridiplantae</taxon>
        <taxon>Streptophyta</taxon>
        <taxon>Embryophyta</taxon>
        <taxon>Tracheophyta</taxon>
        <taxon>Spermatophyta</taxon>
        <taxon>Magnoliopsida</taxon>
        <taxon>Liliopsida</taxon>
        <taxon>Poales</taxon>
        <taxon>Poaceae</taxon>
        <taxon>PACMAD clade</taxon>
        <taxon>Arundinoideae</taxon>
        <taxon>Arundineae</taxon>
        <taxon>Arundo</taxon>
    </lineage>
</organism>
<dbReference type="AlphaFoldDB" id="A0A0A9DM90"/>
<sequence>MPYFPGMALSCCYEVFMKCYYPCRVLVLSCLSWATTFEVSSQHLNCVYVHC</sequence>
<reference evidence="1" key="1">
    <citation type="submission" date="2014-09" db="EMBL/GenBank/DDBJ databases">
        <authorList>
            <person name="Magalhaes I.L.F."/>
            <person name="Oliveira U."/>
            <person name="Santos F.R."/>
            <person name="Vidigal T.H.D.A."/>
            <person name="Brescovit A.D."/>
            <person name="Santos A.J."/>
        </authorList>
    </citation>
    <scope>NUCLEOTIDE SEQUENCE</scope>
    <source>
        <tissue evidence="1">Shoot tissue taken approximately 20 cm above the soil surface</tissue>
    </source>
</reference>
<dbReference type="EMBL" id="GBRH01208221">
    <property type="protein sequence ID" value="JAD89674.1"/>
    <property type="molecule type" value="Transcribed_RNA"/>
</dbReference>
<accession>A0A0A9DM90</accession>
<proteinExistence type="predicted"/>
<name>A0A0A9DM90_ARUDO</name>
<protein>
    <submittedName>
        <fullName evidence="1">Uncharacterized protein</fullName>
    </submittedName>
</protein>
<reference evidence="1" key="2">
    <citation type="journal article" date="2015" name="Data Brief">
        <title>Shoot transcriptome of the giant reed, Arundo donax.</title>
        <authorList>
            <person name="Barrero R.A."/>
            <person name="Guerrero F.D."/>
            <person name="Moolhuijzen P."/>
            <person name="Goolsby J.A."/>
            <person name="Tidwell J."/>
            <person name="Bellgard S.E."/>
            <person name="Bellgard M.I."/>
        </authorList>
    </citation>
    <scope>NUCLEOTIDE SEQUENCE</scope>
    <source>
        <tissue evidence="1">Shoot tissue taken approximately 20 cm above the soil surface</tissue>
    </source>
</reference>
<evidence type="ECO:0000313" key="1">
    <source>
        <dbReference type="EMBL" id="JAD89674.1"/>
    </source>
</evidence>